<organism evidence="3 4">
    <name type="scientific">Coffea arabica</name>
    <name type="common">Arabian coffee</name>
    <dbReference type="NCBI Taxonomy" id="13443"/>
    <lineage>
        <taxon>Eukaryota</taxon>
        <taxon>Viridiplantae</taxon>
        <taxon>Streptophyta</taxon>
        <taxon>Embryophyta</taxon>
        <taxon>Tracheophyta</taxon>
        <taxon>Spermatophyta</taxon>
        <taxon>Magnoliopsida</taxon>
        <taxon>eudicotyledons</taxon>
        <taxon>Gunneridae</taxon>
        <taxon>Pentapetalae</taxon>
        <taxon>asterids</taxon>
        <taxon>lamiids</taxon>
        <taxon>Gentianales</taxon>
        <taxon>Rubiaceae</taxon>
        <taxon>Ixoroideae</taxon>
        <taxon>Gardenieae complex</taxon>
        <taxon>Bertiereae - Coffeeae clade</taxon>
        <taxon>Coffeeae</taxon>
        <taxon>Coffea</taxon>
    </lineage>
</organism>
<evidence type="ECO:0000313" key="3">
    <source>
        <dbReference type="Proteomes" id="UP001652660"/>
    </source>
</evidence>
<evidence type="ECO:0000259" key="1">
    <source>
        <dbReference type="Pfam" id="PF12937"/>
    </source>
</evidence>
<dbReference type="Gene3D" id="3.80.10.10">
    <property type="entry name" value="Ribonuclease Inhibitor"/>
    <property type="match status" value="1"/>
</dbReference>
<dbReference type="Proteomes" id="UP001652660">
    <property type="component" value="Chromosome 4c"/>
</dbReference>
<proteinExistence type="predicted"/>
<evidence type="ECO:0000313" key="4">
    <source>
        <dbReference type="RefSeq" id="XP_071901831.1"/>
    </source>
</evidence>
<dbReference type="PANTHER" id="PTHR34145:SF28">
    <property type="entry name" value="F-BOX DOMAIN-CONTAINING PROTEIN"/>
    <property type="match status" value="1"/>
</dbReference>
<dbReference type="InterPro" id="IPR053772">
    <property type="entry name" value="At1g61320/At1g61330-like"/>
</dbReference>
<gene>
    <name evidence="4" type="primary">LOC113739522</name>
</gene>
<dbReference type="SUPFAM" id="SSF52058">
    <property type="entry name" value="L domain-like"/>
    <property type="match status" value="1"/>
</dbReference>
<dbReference type="InterPro" id="IPR055357">
    <property type="entry name" value="LRR_At1g61320_AtMIF1"/>
</dbReference>
<dbReference type="Pfam" id="PF23622">
    <property type="entry name" value="LRR_At1g61320_AtMIF1"/>
    <property type="match status" value="1"/>
</dbReference>
<dbReference type="RefSeq" id="XP_071901831.1">
    <property type="nucleotide sequence ID" value="XM_072045730.1"/>
</dbReference>
<dbReference type="Gene3D" id="1.20.1280.50">
    <property type="match status" value="1"/>
</dbReference>
<evidence type="ECO:0000259" key="2">
    <source>
        <dbReference type="Pfam" id="PF23622"/>
    </source>
</evidence>
<dbReference type="InterPro" id="IPR036047">
    <property type="entry name" value="F-box-like_dom_sf"/>
</dbReference>
<dbReference type="PANTHER" id="PTHR34145">
    <property type="entry name" value="OS02G0105600 PROTEIN"/>
    <property type="match status" value="1"/>
</dbReference>
<keyword evidence="3" id="KW-1185">Reference proteome</keyword>
<dbReference type="SUPFAM" id="SSF81383">
    <property type="entry name" value="F-box domain"/>
    <property type="match status" value="1"/>
</dbReference>
<dbReference type="InterPro" id="IPR001810">
    <property type="entry name" value="F-box_dom"/>
</dbReference>
<feature type="domain" description="F-box" evidence="1">
    <location>
        <begin position="21"/>
        <end position="55"/>
    </location>
</feature>
<name>A0ABM4U3H2_COFAR</name>
<dbReference type="GeneID" id="113739522"/>
<evidence type="ECO:0008006" key="5">
    <source>
        <dbReference type="Google" id="ProtNLM"/>
    </source>
</evidence>
<sequence length="530" mass="60437">MESGNEVQTRTTLDDVSLGNFSRLPESMIHHICSFLSARDVARSSILSKAWYCISAIYSYITLHFTYEKSDSEDLFGHGLPDERFSQQVEREHLDFLFMIEESVRECLEMESNVLRVDLHIDFPDINLLAPRLDGWISLVLKKKIKDLLLCVDTLNRTSAHSAWSHYNRIRGLSARSSYNGSSGRSAQSYYSVPQFLVLASCLKVLSLSYCAFESSLEIKLPQLQRLSFRDSCFVGRSLFERFLCGCPVIECVKMWSCKIDKLLSIPNLPRLEYFECVNCAIVDIIRMDAANLQKFYFGAPQSGWPKSIDWATCNPALKEVIFNGKSSACIDVLSTVLSQLPFIETLELHDCMSYGKFKISSQTLKRLVFKDCSNLSFAQIDAPNLELLECVNCDEPFLPISASHHLQVHFSFVFGAHSVEWLLTLKAFVKKLKHWEDLKLIVYPEHQNKITDELQIEGMIIHDKLSKLALEKLEGLSSNADPENQLIRCEVGTSEAVENSKDQASSSRCRTSRITFKWKYDASQQRFVL</sequence>
<dbReference type="InterPro" id="IPR032675">
    <property type="entry name" value="LRR_dom_sf"/>
</dbReference>
<protein>
    <recommendedName>
        <fullName evidence="5">F-box domain-containing protein</fullName>
    </recommendedName>
</protein>
<feature type="domain" description="At1g61320/AtMIF1 LRR" evidence="2">
    <location>
        <begin position="191"/>
        <end position="299"/>
    </location>
</feature>
<reference evidence="4" key="1">
    <citation type="submission" date="2025-08" db="UniProtKB">
        <authorList>
            <consortium name="RefSeq"/>
        </authorList>
    </citation>
    <scope>IDENTIFICATION</scope>
    <source>
        <tissue evidence="4">Leaves</tissue>
    </source>
</reference>
<dbReference type="Pfam" id="PF12937">
    <property type="entry name" value="F-box-like"/>
    <property type="match status" value="1"/>
</dbReference>
<accession>A0ABM4U3H2</accession>